<dbReference type="GeneID" id="107309093"/>
<dbReference type="InterPro" id="IPR055406">
    <property type="entry name" value="HEAT_Maestro"/>
</dbReference>
<dbReference type="InterPro" id="IPR048465">
    <property type="entry name" value="Maestro-like_HEAT"/>
</dbReference>
<keyword evidence="1" id="KW-0677">Repeat</keyword>
<dbReference type="Gene3D" id="1.25.10.10">
    <property type="entry name" value="Leucine-rich Repeat Variant"/>
    <property type="match status" value="2"/>
</dbReference>
<dbReference type="Proteomes" id="UP000694412">
    <property type="component" value="Chromosome 2"/>
</dbReference>
<reference evidence="4" key="3">
    <citation type="submission" date="2025-09" db="UniProtKB">
        <authorList>
            <consortium name="Ensembl"/>
        </authorList>
    </citation>
    <scope>IDENTIFICATION</scope>
</reference>
<evidence type="ECO:0000313" key="5">
    <source>
        <dbReference type="Proteomes" id="UP000694412"/>
    </source>
</evidence>
<evidence type="ECO:0000259" key="3">
    <source>
        <dbReference type="Pfam" id="PF23227"/>
    </source>
</evidence>
<dbReference type="GO" id="GO:0005737">
    <property type="term" value="C:cytoplasm"/>
    <property type="evidence" value="ECO:0007669"/>
    <property type="project" value="TreeGrafter"/>
</dbReference>
<feature type="domain" description="Maestro-like HEAT-repeats" evidence="2">
    <location>
        <begin position="8"/>
        <end position="117"/>
    </location>
</feature>
<reference evidence="4" key="1">
    <citation type="submission" date="2015-11" db="EMBL/GenBank/DDBJ databases">
        <authorList>
            <consortium name="International Coturnix japonica Genome Analysis Consortium"/>
            <person name="Warren W."/>
            <person name="Burt D.W."/>
            <person name="Antin P.B."/>
            <person name="Lanford R."/>
            <person name="Gros J."/>
            <person name="Wilson R.K."/>
        </authorList>
    </citation>
    <scope>NUCLEOTIDE SEQUENCE [LARGE SCALE GENOMIC DNA]</scope>
</reference>
<dbReference type="Ensembl" id="ENSCJPT00005020102.1">
    <property type="protein sequence ID" value="ENSCJPP00005014060.1"/>
    <property type="gene ID" value="ENSCJPG00005011788.1"/>
</dbReference>
<dbReference type="GeneTree" id="ENSGT00940000160596"/>
<keyword evidence="5" id="KW-1185">Reference proteome</keyword>
<sequence>MTSSFWQQPLGKNLAPSQRTDIALVTLEKIIGDYGFDEKKWAETMLDVLRRDPGTWLMDVPEILGFIHANLKIQSTSVQQILLSVLDVLTVQFPRDVLRSVLTDLPQNDSTTLDILKSVLTLLEASKRIWDELSSVLQDQQLCEILSISTEELGLLRLTAMPPTEELVKELCKPALLQKLLNVESLPVLWLVLRRLVLLSDRPETAIEIRALLPGVMENLLFANTAITVKVLNIFRNAMHHLGKRHASPFALELAEKILPLFNHASSEVREGSIRLFKDVMDAVLWSQKGSMKKTVRRGLLPLLFHMSDETPSVAQASGEALVSCAKFLKWKELKQQARQKNTVGIMKCLLQQDRKGVEGYLQQSLPYLEDSQASLRCEAVRFIGLIGKHAREQSEEMLNELCSALQPLEDDPHLTVRSVASETIQKLRHQRQKAAPARRRLPALFRWSCIAF</sequence>
<proteinExistence type="predicted"/>
<dbReference type="PANTHER" id="PTHR23120">
    <property type="entry name" value="MAESTRO-RELATED HEAT DOMAIN-CONTAINING"/>
    <property type="match status" value="1"/>
</dbReference>
<protein>
    <submittedName>
        <fullName evidence="4">Maestro heat-like repeat-containing protein family member 7</fullName>
    </submittedName>
</protein>
<dbReference type="InterPro" id="IPR011989">
    <property type="entry name" value="ARM-like"/>
</dbReference>
<accession>A0A8C2YBF9</accession>
<dbReference type="InterPro" id="IPR016024">
    <property type="entry name" value="ARM-type_fold"/>
</dbReference>
<reference evidence="4" key="2">
    <citation type="submission" date="2025-08" db="UniProtKB">
        <authorList>
            <consortium name="Ensembl"/>
        </authorList>
    </citation>
    <scope>IDENTIFICATION</scope>
</reference>
<name>A0A8C2YBF9_COTJA</name>
<dbReference type="KEGG" id="cjo:107309093"/>
<dbReference type="RefSeq" id="XP_015709052.1">
    <property type="nucleotide sequence ID" value="XM_015853566.2"/>
</dbReference>
<feature type="domain" description="Maestro/Maestro-like HEAT-repeats" evidence="3">
    <location>
        <begin position="177"/>
        <end position="428"/>
    </location>
</feature>
<dbReference type="AlphaFoldDB" id="A0A8C2YBF9"/>
<gene>
    <name evidence="4" type="primary">LOC107309093</name>
</gene>
<dbReference type="OrthoDB" id="9421177at2759"/>
<dbReference type="InterPro" id="IPR045206">
    <property type="entry name" value="Maestro_heat-like_prot"/>
</dbReference>
<organism evidence="4 5">
    <name type="scientific">Coturnix japonica</name>
    <name type="common">Japanese quail</name>
    <name type="synonym">Coturnix coturnix japonica</name>
    <dbReference type="NCBI Taxonomy" id="93934"/>
    <lineage>
        <taxon>Eukaryota</taxon>
        <taxon>Metazoa</taxon>
        <taxon>Chordata</taxon>
        <taxon>Craniata</taxon>
        <taxon>Vertebrata</taxon>
        <taxon>Euteleostomi</taxon>
        <taxon>Archelosauria</taxon>
        <taxon>Archosauria</taxon>
        <taxon>Dinosauria</taxon>
        <taxon>Saurischia</taxon>
        <taxon>Theropoda</taxon>
        <taxon>Coelurosauria</taxon>
        <taxon>Aves</taxon>
        <taxon>Neognathae</taxon>
        <taxon>Galloanserae</taxon>
        <taxon>Galliformes</taxon>
        <taxon>Phasianidae</taxon>
        <taxon>Perdicinae</taxon>
        <taxon>Coturnix</taxon>
    </lineage>
</organism>
<evidence type="ECO:0000313" key="4">
    <source>
        <dbReference type="Ensembl" id="ENSCJPP00005014060.1"/>
    </source>
</evidence>
<dbReference type="Pfam" id="PF21047">
    <property type="entry name" value="HEAT_Maestro"/>
    <property type="match status" value="1"/>
</dbReference>
<evidence type="ECO:0000259" key="2">
    <source>
        <dbReference type="Pfam" id="PF21047"/>
    </source>
</evidence>
<dbReference type="PANTHER" id="PTHR23120:SF42">
    <property type="entry name" value="MAESTRO HEAT-LIKE REPEAT FAMILY MEMBER 3"/>
    <property type="match status" value="1"/>
</dbReference>
<dbReference type="Pfam" id="PF23227">
    <property type="entry name" value="HEAT_MROH2B_C"/>
    <property type="match status" value="1"/>
</dbReference>
<dbReference type="SUPFAM" id="SSF48371">
    <property type="entry name" value="ARM repeat"/>
    <property type="match status" value="1"/>
</dbReference>
<evidence type="ECO:0000256" key="1">
    <source>
        <dbReference type="ARBA" id="ARBA00022737"/>
    </source>
</evidence>